<organism evidence="10 11">
    <name type="scientific">Salinivirga cyanobacteriivorans</name>
    <dbReference type="NCBI Taxonomy" id="1307839"/>
    <lineage>
        <taxon>Bacteria</taxon>
        <taxon>Pseudomonadati</taxon>
        <taxon>Bacteroidota</taxon>
        <taxon>Bacteroidia</taxon>
        <taxon>Bacteroidales</taxon>
        <taxon>Salinivirgaceae</taxon>
        <taxon>Salinivirga</taxon>
    </lineage>
</organism>
<proteinExistence type="inferred from homology"/>
<gene>
    <name evidence="10" type="ORF">L21SP5_02458</name>
</gene>
<feature type="transmembrane region" description="Helical" evidence="9">
    <location>
        <begin position="75"/>
        <end position="93"/>
    </location>
</feature>
<sequence>MSQQGKKYMNPYLAGVSLGLLLLAIFYIAGHGLGASGAVKQFTVAAVDEVAPAHTADNSFYAPYAGEDYSMWDNWIVFMFMGMVIGGFISGAVSDRLGFKIEKGPRIGNATRLLFALIGGVLFGIGSQLAKGCTSGAALSGMAALSASGFIAMLAIFGVGFIVSIFFKRLWK</sequence>
<feature type="transmembrane region" description="Helical" evidence="9">
    <location>
        <begin position="142"/>
        <end position="167"/>
    </location>
</feature>
<dbReference type="PANTHER" id="PTHR30574">
    <property type="entry name" value="INNER MEMBRANE PROTEIN YEDE"/>
    <property type="match status" value="1"/>
</dbReference>
<dbReference type="EMBL" id="CP013118">
    <property type="protein sequence ID" value="ALO16085.1"/>
    <property type="molecule type" value="Genomic_DNA"/>
</dbReference>
<dbReference type="AlphaFoldDB" id="A0A0S2I1N3"/>
<dbReference type="KEGG" id="blq:L21SP5_02458"/>
<evidence type="ECO:0000313" key="11">
    <source>
        <dbReference type="Proteomes" id="UP000064893"/>
    </source>
</evidence>
<evidence type="ECO:0000313" key="10">
    <source>
        <dbReference type="EMBL" id="ALO16085.1"/>
    </source>
</evidence>
<comment type="subcellular location">
    <subcellularLocation>
        <location evidence="1">Cell inner membrane</location>
        <topology evidence="1">Multi-pass membrane protein</topology>
    </subcellularLocation>
</comment>
<evidence type="ECO:0000256" key="7">
    <source>
        <dbReference type="ARBA" id="ARBA00023136"/>
    </source>
</evidence>
<evidence type="ECO:0000256" key="5">
    <source>
        <dbReference type="ARBA" id="ARBA00022692"/>
    </source>
</evidence>
<evidence type="ECO:0000256" key="3">
    <source>
        <dbReference type="ARBA" id="ARBA00022475"/>
    </source>
</evidence>
<dbReference type="STRING" id="1307839.L21SP5_02458"/>
<evidence type="ECO:0000256" key="2">
    <source>
        <dbReference type="ARBA" id="ARBA00022448"/>
    </source>
</evidence>
<keyword evidence="7 9" id="KW-0472">Membrane</keyword>
<dbReference type="InterPro" id="IPR007272">
    <property type="entry name" value="Sulf_transp_TsuA/YedE"/>
</dbReference>
<dbReference type="PANTHER" id="PTHR30574:SF1">
    <property type="entry name" value="SULPHUR TRANSPORT DOMAIN-CONTAINING PROTEIN"/>
    <property type="match status" value="1"/>
</dbReference>
<keyword evidence="5 9" id="KW-0812">Transmembrane</keyword>
<comment type="similarity">
    <text evidence="8">Belongs to the TsuA/YedE (TC 9.B.102) family.</text>
</comment>
<protein>
    <submittedName>
        <fullName evidence="10">Putative inner membrane protein</fullName>
    </submittedName>
</protein>
<evidence type="ECO:0000256" key="9">
    <source>
        <dbReference type="SAM" id="Phobius"/>
    </source>
</evidence>
<keyword evidence="2" id="KW-0813">Transport</keyword>
<dbReference type="OrthoDB" id="9814020at2"/>
<evidence type="ECO:0000256" key="6">
    <source>
        <dbReference type="ARBA" id="ARBA00022989"/>
    </source>
</evidence>
<evidence type="ECO:0000256" key="8">
    <source>
        <dbReference type="ARBA" id="ARBA00035655"/>
    </source>
</evidence>
<evidence type="ECO:0000256" key="1">
    <source>
        <dbReference type="ARBA" id="ARBA00004429"/>
    </source>
</evidence>
<dbReference type="Proteomes" id="UP000064893">
    <property type="component" value="Chromosome"/>
</dbReference>
<accession>A0A0S2I1N3</accession>
<keyword evidence="11" id="KW-1185">Reference proteome</keyword>
<dbReference type="Pfam" id="PF04143">
    <property type="entry name" value="Sulf_transp"/>
    <property type="match status" value="1"/>
</dbReference>
<dbReference type="RefSeq" id="WP_057953489.1">
    <property type="nucleotide sequence ID" value="NZ_CP013118.1"/>
</dbReference>
<keyword evidence="4" id="KW-0997">Cell inner membrane</keyword>
<evidence type="ECO:0000256" key="4">
    <source>
        <dbReference type="ARBA" id="ARBA00022519"/>
    </source>
</evidence>
<feature type="transmembrane region" description="Helical" evidence="9">
    <location>
        <begin position="113"/>
        <end position="130"/>
    </location>
</feature>
<name>A0A0S2I1N3_9BACT</name>
<keyword evidence="3" id="KW-1003">Cell membrane</keyword>
<reference evidence="10 11" key="1">
    <citation type="submission" date="2015-11" db="EMBL/GenBank/DDBJ databases">
        <title>Description and complete genome sequence of a novel strain predominating in hypersaline microbial mats and representing a new family of the Bacteriodetes phylum.</title>
        <authorList>
            <person name="Spring S."/>
            <person name="Bunk B."/>
            <person name="Sproer C."/>
            <person name="Klenk H.-P."/>
        </authorList>
    </citation>
    <scope>NUCLEOTIDE SEQUENCE [LARGE SCALE GENOMIC DNA]</scope>
    <source>
        <strain evidence="10 11">L21-Spi-D4</strain>
    </source>
</reference>
<keyword evidence="6 9" id="KW-1133">Transmembrane helix</keyword>
<dbReference type="GO" id="GO:0005886">
    <property type="term" value="C:plasma membrane"/>
    <property type="evidence" value="ECO:0007669"/>
    <property type="project" value="UniProtKB-SubCell"/>
</dbReference>
<feature type="transmembrane region" description="Helical" evidence="9">
    <location>
        <begin position="12"/>
        <end position="30"/>
    </location>
</feature>